<keyword evidence="3" id="KW-1185">Reference proteome</keyword>
<feature type="region of interest" description="Disordered" evidence="1">
    <location>
        <begin position="76"/>
        <end position="103"/>
    </location>
</feature>
<evidence type="ECO:0008006" key="4">
    <source>
        <dbReference type="Google" id="ProtNLM"/>
    </source>
</evidence>
<reference evidence="2" key="1">
    <citation type="submission" date="2023-03" db="EMBL/GenBank/DDBJ databases">
        <title>Massive genome expansion in bonnet fungi (Mycena s.s.) driven by repeated elements and novel gene families across ecological guilds.</title>
        <authorList>
            <consortium name="Lawrence Berkeley National Laboratory"/>
            <person name="Harder C.B."/>
            <person name="Miyauchi S."/>
            <person name="Viragh M."/>
            <person name="Kuo A."/>
            <person name="Thoen E."/>
            <person name="Andreopoulos B."/>
            <person name="Lu D."/>
            <person name="Skrede I."/>
            <person name="Drula E."/>
            <person name="Henrissat B."/>
            <person name="Morin E."/>
            <person name="Kohler A."/>
            <person name="Barry K."/>
            <person name="LaButti K."/>
            <person name="Morin E."/>
            <person name="Salamov A."/>
            <person name="Lipzen A."/>
            <person name="Mereny Z."/>
            <person name="Hegedus B."/>
            <person name="Baldrian P."/>
            <person name="Stursova M."/>
            <person name="Weitz H."/>
            <person name="Taylor A."/>
            <person name="Grigoriev I.V."/>
            <person name="Nagy L.G."/>
            <person name="Martin F."/>
            <person name="Kauserud H."/>
        </authorList>
    </citation>
    <scope>NUCLEOTIDE SEQUENCE</scope>
    <source>
        <strain evidence="2">CBHHK188m</strain>
    </source>
</reference>
<proteinExistence type="predicted"/>
<sequence length="298" mass="34696">MYMNFRDTDDYLDYYLYMHSEEEGPLTAYRLGSILSARPHTPPPPPPDFHFTWAQGQLEDDIEKLHCFPLERALETRRRAGGRGPGPFRSSTTSKGSSPSGIAAKLYDPRYTVRHRVNKRWPDTFANCDADYAHETRAYKRLRPLNGRVDPHFHGAFTVDVPLPDDRYSTRSRPVRAILYEYVPGVDLASIDPAMYSPPQRQAIKAAFLDVDSKLWQLDVTPKGGRGAEIRLIDFARADCGRRPTEEGGYEPTLEPEPREQIVERWLDDKYQICRIDEFVFLIDWLQNEYVRRRWRTR</sequence>
<protein>
    <recommendedName>
        <fullName evidence="4">Protein kinase domain-containing protein</fullName>
    </recommendedName>
</protein>
<evidence type="ECO:0000313" key="2">
    <source>
        <dbReference type="EMBL" id="KAJ7768697.1"/>
    </source>
</evidence>
<name>A0AAD7NPC9_9AGAR</name>
<comment type="caution">
    <text evidence="2">The sequence shown here is derived from an EMBL/GenBank/DDBJ whole genome shotgun (WGS) entry which is preliminary data.</text>
</comment>
<accession>A0AAD7NPC9</accession>
<dbReference type="AlphaFoldDB" id="A0AAD7NPC9"/>
<dbReference type="Proteomes" id="UP001215280">
    <property type="component" value="Unassembled WGS sequence"/>
</dbReference>
<dbReference type="EMBL" id="JARJLG010000027">
    <property type="protein sequence ID" value="KAJ7768697.1"/>
    <property type="molecule type" value="Genomic_DNA"/>
</dbReference>
<organism evidence="2 3">
    <name type="scientific">Mycena maculata</name>
    <dbReference type="NCBI Taxonomy" id="230809"/>
    <lineage>
        <taxon>Eukaryota</taxon>
        <taxon>Fungi</taxon>
        <taxon>Dikarya</taxon>
        <taxon>Basidiomycota</taxon>
        <taxon>Agaricomycotina</taxon>
        <taxon>Agaricomycetes</taxon>
        <taxon>Agaricomycetidae</taxon>
        <taxon>Agaricales</taxon>
        <taxon>Marasmiineae</taxon>
        <taxon>Mycenaceae</taxon>
        <taxon>Mycena</taxon>
    </lineage>
</organism>
<evidence type="ECO:0000256" key="1">
    <source>
        <dbReference type="SAM" id="MobiDB-lite"/>
    </source>
</evidence>
<gene>
    <name evidence="2" type="ORF">DFH07DRAFT_1058335</name>
</gene>
<evidence type="ECO:0000313" key="3">
    <source>
        <dbReference type="Proteomes" id="UP001215280"/>
    </source>
</evidence>
<feature type="compositionally biased region" description="Low complexity" evidence="1">
    <location>
        <begin position="86"/>
        <end position="101"/>
    </location>
</feature>